<dbReference type="GO" id="GO:0008776">
    <property type="term" value="F:acetate kinase activity"/>
    <property type="evidence" value="ECO:0007669"/>
    <property type="project" value="UniProtKB-UniRule"/>
</dbReference>
<protein>
    <recommendedName>
        <fullName evidence="6">Acetate kinase</fullName>
        <ecNumber evidence="6">2.7.2.1</ecNumber>
    </recommendedName>
    <alternativeName>
        <fullName evidence="6">Acetokinase</fullName>
    </alternativeName>
</protein>
<dbReference type="NCBIfam" id="TIGR00016">
    <property type="entry name" value="ackA"/>
    <property type="match status" value="1"/>
</dbReference>
<feature type="site" description="Transition state stabilizer" evidence="6">
    <location>
        <position position="191"/>
    </location>
</feature>
<comment type="pathway">
    <text evidence="6">Metabolic intermediate biosynthesis; acetyl-CoA biosynthesis; acetyl-CoA from acetate: step 1/2.</text>
</comment>
<organism evidence="8 9">
    <name type="scientific">Agromyces archimandritae</name>
    <dbReference type="NCBI Taxonomy" id="2781962"/>
    <lineage>
        <taxon>Bacteria</taxon>
        <taxon>Bacillati</taxon>
        <taxon>Actinomycetota</taxon>
        <taxon>Actinomycetes</taxon>
        <taxon>Micrococcales</taxon>
        <taxon>Microbacteriaceae</taxon>
        <taxon>Agromyces</taxon>
    </lineage>
</organism>
<dbReference type="InterPro" id="IPR000890">
    <property type="entry name" value="Aliphatic_acid_kin_short-chain"/>
</dbReference>
<dbReference type="GO" id="GO:0005737">
    <property type="term" value="C:cytoplasm"/>
    <property type="evidence" value="ECO:0007669"/>
    <property type="project" value="UniProtKB-SubCell"/>
</dbReference>
<comment type="similarity">
    <text evidence="1 6 7">Belongs to the acetokinase family.</text>
</comment>
<dbReference type="Proteomes" id="UP000671914">
    <property type="component" value="Chromosome"/>
</dbReference>
<comment type="subunit">
    <text evidence="6">Homodimer.</text>
</comment>
<dbReference type="PROSITE" id="PS01075">
    <property type="entry name" value="ACETATE_KINASE_1"/>
    <property type="match status" value="1"/>
</dbReference>
<dbReference type="SUPFAM" id="SSF53067">
    <property type="entry name" value="Actin-like ATPase domain"/>
    <property type="match status" value="2"/>
</dbReference>
<dbReference type="EC" id="2.7.2.1" evidence="6"/>
<dbReference type="InterPro" id="IPR004372">
    <property type="entry name" value="Ac/propionate_kinase"/>
</dbReference>
<dbReference type="GO" id="GO:0000287">
    <property type="term" value="F:magnesium ion binding"/>
    <property type="evidence" value="ECO:0007669"/>
    <property type="project" value="UniProtKB-UniRule"/>
</dbReference>
<dbReference type="HAMAP" id="MF_00020">
    <property type="entry name" value="Acetate_kinase"/>
    <property type="match status" value="1"/>
</dbReference>
<dbReference type="PRINTS" id="PR00471">
    <property type="entry name" value="ACETATEKNASE"/>
</dbReference>
<feature type="binding site" evidence="6">
    <location>
        <position position="102"/>
    </location>
    <ligand>
        <name>substrate</name>
    </ligand>
</feature>
<feature type="binding site" evidence="6">
    <location>
        <position position="26"/>
    </location>
    <ligand>
        <name>ATP</name>
        <dbReference type="ChEBI" id="CHEBI:30616"/>
    </ligand>
</feature>
<dbReference type="GO" id="GO:0006083">
    <property type="term" value="P:acetate metabolic process"/>
    <property type="evidence" value="ECO:0007669"/>
    <property type="project" value="TreeGrafter"/>
</dbReference>
<evidence type="ECO:0000256" key="4">
    <source>
        <dbReference type="ARBA" id="ARBA00022777"/>
    </source>
</evidence>
<dbReference type="PANTHER" id="PTHR21060">
    <property type="entry name" value="ACETATE KINASE"/>
    <property type="match status" value="1"/>
</dbReference>
<dbReference type="PANTHER" id="PTHR21060:SF15">
    <property type="entry name" value="ACETATE KINASE-RELATED"/>
    <property type="match status" value="1"/>
</dbReference>
<dbReference type="RefSeq" id="WP_210896926.1">
    <property type="nucleotide sequence ID" value="NZ_CP071696.1"/>
</dbReference>
<gene>
    <name evidence="6" type="primary">ackA</name>
    <name evidence="8" type="ORF">G127AT_11260</name>
</gene>
<feature type="binding site" evidence="6">
    <location>
        <begin position="219"/>
        <end position="223"/>
    </location>
    <ligand>
        <name>ATP</name>
        <dbReference type="ChEBI" id="CHEBI:30616"/>
    </ligand>
</feature>
<keyword evidence="4 6" id="KW-0418">Kinase</keyword>
<comment type="subcellular location">
    <subcellularLocation>
        <location evidence="6">Cytoplasm</location>
    </subcellularLocation>
</comment>
<evidence type="ECO:0000256" key="7">
    <source>
        <dbReference type="RuleBase" id="RU003835"/>
    </source>
</evidence>
<dbReference type="AlphaFoldDB" id="A0A975FJX7"/>
<dbReference type="CDD" id="cd24010">
    <property type="entry name" value="ASKHA_NBD_AcK_PK"/>
    <property type="match status" value="1"/>
</dbReference>
<feature type="binding site" evidence="6">
    <location>
        <begin position="341"/>
        <end position="345"/>
    </location>
    <ligand>
        <name>ATP</name>
        <dbReference type="ChEBI" id="CHEBI:30616"/>
    </ligand>
</feature>
<comment type="catalytic activity">
    <reaction evidence="6">
        <text>acetate + ATP = acetyl phosphate + ADP</text>
        <dbReference type="Rhea" id="RHEA:11352"/>
        <dbReference type="ChEBI" id="CHEBI:22191"/>
        <dbReference type="ChEBI" id="CHEBI:30089"/>
        <dbReference type="ChEBI" id="CHEBI:30616"/>
        <dbReference type="ChEBI" id="CHEBI:456216"/>
        <dbReference type="EC" id="2.7.2.1"/>
    </reaction>
</comment>
<feature type="binding site" evidence="6">
    <location>
        <position position="395"/>
    </location>
    <ligand>
        <name>Mg(2+)</name>
        <dbReference type="ChEBI" id="CHEBI:18420"/>
    </ligand>
</feature>
<accession>A0A975FJX7</accession>
<evidence type="ECO:0000256" key="3">
    <source>
        <dbReference type="ARBA" id="ARBA00022741"/>
    </source>
</evidence>
<sequence>MSARAASAPDTDAVVLVVNSGSSSLKYQLIEPAAGRTLAAGLVERIGMEDGHLQHRIPADDASFDEAVVVPDHEAAFRVMLGAFAAHGPSLDEHAPIAVGHRVVQGGARFFEPTLVDRLVKINIDELSALAPLHNPANLAGIEAAEHAFPEVPHVAVFDTAFHQTMPPAAYSYAIDRALAAKHRVRRYGFHGTSHAYVSRAAAEFLGRPVEELRQIVLHLGNGASACAVSGGRSVETSMGMTPLEGLVMGTRSGDIDPAVLFHLHRRAGLSVDELDRLLNSESGILGLGGHRDMRDLTHAADAGDADAVLALEVYTHRIRSYIGAYAAQLGRVDAIVFTAGVGENSAIVREWSLAGLEGFGVLLDADRNRERSQAARRISADDSRVEVLVVPTDEEFEIARQTLAVVAPPPVE</sequence>
<dbReference type="InterPro" id="IPR023865">
    <property type="entry name" value="Aliphatic_acid_kinase_CS"/>
</dbReference>
<evidence type="ECO:0000256" key="2">
    <source>
        <dbReference type="ARBA" id="ARBA00022679"/>
    </source>
</evidence>
<keyword evidence="6" id="KW-0460">Magnesium</keyword>
<feature type="active site" description="Proton donor/acceptor" evidence="6">
    <location>
        <position position="159"/>
    </location>
</feature>
<keyword evidence="9" id="KW-1185">Reference proteome</keyword>
<evidence type="ECO:0000256" key="6">
    <source>
        <dbReference type="HAMAP-Rule" id="MF_00020"/>
    </source>
</evidence>
<comment type="function">
    <text evidence="6">Catalyzes the formation of acetyl phosphate from acetate and ATP. Can also catalyze the reverse reaction.</text>
</comment>
<keyword evidence="2 6" id="KW-0808">Transferase</keyword>
<dbReference type="Pfam" id="PF00871">
    <property type="entry name" value="Acetate_kinase"/>
    <property type="match status" value="1"/>
</dbReference>
<keyword evidence="3 6" id="KW-0547">Nucleotide-binding</keyword>
<feature type="binding site" evidence="6">
    <location>
        <begin position="293"/>
        <end position="295"/>
    </location>
    <ligand>
        <name>ATP</name>
        <dbReference type="ChEBI" id="CHEBI:30616"/>
    </ligand>
</feature>
<dbReference type="KEGG" id="aarc:G127AT_11260"/>
<comment type="cofactor">
    <cofactor evidence="6">
        <name>Mg(2+)</name>
        <dbReference type="ChEBI" id="CHEBI:18420"/>
    </cofactor>
    <cofactor evidence="6">
        <name>Mn(2+)</name>
        <dbReference type="ChEBI" id="CHEBI:29035"/>
    </cofactor>
    <text evidence="6">Mg(2+). Can also accept Mn(2+).</text>
</comment>
<feature type="site" description="Transition state stabilizer" evidence="6">
    <location>
        <position position="252"/>
    </location>
</feature>
<dbReference type="InterPro" id="IPR043129">
    <property type="entry name" value="ATPase_NBD"/>
</dbReference>
<dbReference type="GO" id="GO:0005524">
    <property type="term" value="F:ATP binding"/>
    <property type="evidence" value="ECO:0007669"/>
    <property type="project" value="UniProtKB-KW"/>
</dbReference>
<keyword evidence="6" id="KW-0479">Metal-binding</keyword>
<keyword evidence="6" id="KW-0963">Cytoplasm</keyword>
<dbReference type="GO" id="GO:0006085">
    <property type="term" value="P:acetyl-CoA biosynthetic process"/>
    <property type="evidence" value="ECO:0007669"/>
    <property type="project" value="UniProtKB-UniRule"/>
</dbReference>
<dbReference type="PIRSF" id="PIRSF000722">
    <property type="entry name" value="Acetate_prop_kin"/>
    <property type="match status" value="1"/>
</dbReference>
<proteinExistence type="inferred from homology"/>
<evidence type="ECO:0000313" key="9">
    <source>
        <dbReference type="Proteomes" id="UP000671914"/>
    </source>
</evidence>
<reference evidence="8" key="1">
    <citation type="submission" date="2021-03" db="EMBL/GenBank/DDBJ databases">
        <title>Agromyces archimandritus sp. nov., isolated from the cockroach Archimandrita tessellata.</title>
        <authorList>
            <person name="Guzman J."/>
            <person name="Ortuzar M."/>
            <person name="Poehlein A."/>
            <person name="Daniel R."/>
            <person name="Trujillo M."/>
            <person name="Vilcinskas A."/>
        </authorList>
    </citation>
    <scope>NUCLEOTIDE SEQUENCE</scope>
    <source>
        <strain evidence="8">G127AT</strain>
    </source>
</reference>
<evidence type="ECO:0000256" key="1">
    <source>
        <dbReference type="ARBA" id="ARBA00008748"/>
    </source>
</evidence>
<dbReference type="PROSITE" id="PS01076">
    <property type="entry name" value="ACETATE_KINASE_2"/>
    <property type="match status" value="1"/>
</dbReference>
<dbReference type="EMBL" id="CP071696">
    <property type="protein sequence ID" value="QTX03885.1"/>
    <property type="molecule type" value="Genomic_DNA"/>
</dbReference>
<evidence type="ECO:0000313" key="8">
    <source>
        <dbReference type="EMBL" id="QTX03885.1"/>
    </source>
</evidence>
<feature type="binding site" evidence="6">
    <location>
        <position position="19"/>
    </location>
    <ligand>
        <name>Mg(2+)</name>
        <dbReference type="ChEBI" id="CHEBI:18420"/>
    </ligand>
</feature>
<keyword evidence="5 6" id="KW-0067">ATP-binding</keyword>
<dbReference type="Gene3D" id="3.30.420.40">
    <property type="match status" value="2"/>
</dbReference>
<evidence type="ECO:0000256" key="5">
    <source>
        <dbReference type="ARBA" id="ARBA00022840"/>
    </source>
</evidence>
<name>A0A975FJX7_9MICO</name>